<dbReference type="GO" id="GO:0000972">
    <property type="term" value="P:transcription-dependent tethering of RNA polymerase II gene DNA at nuclear periphery"/>
    <property type="evidence" value="ECO:0007669"/>
    <property type="project" value="TreeGrafter"/>
</dbReference>
<dbReference type="GO" id="GO:0006405">
    <property type="term" value="P:RNA export from nucleus"/>
    <property type="evidence" value="ECO:0007669"/>
    <property type="project" value="TreeGrafter"/>
</dbReference>
<dbReference type="InterPro" id="IPR007187">
    <property type="entry name" value="Nucleoporin_Nup133/Nup155_C"/>
</dbReference>
<dbReference type="GO" id="GO:0044611">
    <property type="term" value="C:nuclear pore inner ring"/>
    <property type="evidence" value="ECO:0007669"/>
    <property type="project" value="TreeGrafter"/>
</dbReference>
<evidence type="ECO:0000259" key="4">
    <source>
        <dbReference type="Pfam" id="PF03177"/>
    </source>
</evidence>
<evidence type="ECO:0000313" key="6">
    <source>
        <dbReference type="Proteomes" id="UP000054279"/>
    </source>
</evidence>
<dbReference type="Gene3D" id="1.20.120.1880">
    <property type="entry name" value="Nucleoporin, helical C-terminal domain"/>
    <property type="match status" value="1"/>
</dbReference>
<evidence type="ECO:0000256" key="3">
    <source>
        <dbReference type="ARBA" id="ARBA00023242"/>
    </source>
</evidence>
<keyword evidence="3" id="KW-0539">Nucleus</keyword>
<keyword evidence="6" id="KW-1185">Reference proteome</keyword>
<sequence>MGHQEPAVEFLTDFEERLEVVQIQREVLHALLSKLGTPQGEYVLQVKCLENALLNIMELHNGYAESYNLYVMKLLIFKVSDCRDSRLTQSTWEAIIADTQNSVMPEQQMANISAIVSALASCFFPSEAAFPLDIITLMLEKLALENRHVISQGWKPQTLATGGVPYGSIFDAFQNLNESQILLFNVQEAVQFLSSDIAILISDWLEEAIRPQLRVLCNDFPVNLLDDAVNQYLRELDPQ</sequence>
<evidence type="ECO:0000256" key="1">
    <source>
        <dbReference type="ARBA" id="ARBA00004123"/>
    </source>
</evidence>
<dbReference type="Pfam" id="PF03177">
    <property type="entry name" value="Nucleoporin_C"/>
    <property type="match status" value="1"/>
</dbReference>
<dbReference type="PANTHER" id="PTHR10350">
    <property type="entry name" value="NUCLEAR PORE COMPLEX PROTEIN NUP155"/>
    <property type="match status" value="1"/>
</dbReference>
<dbReference type="GO" id="GO:0006606">
    <property type="term" value="P:protein import into nucleus"/>
    <property type="evidence" value="ECO:0007669"/>
    <property type="project" value="TreeGrafter"/>
</dbReference>
<proteinExistence type="predicted"/>
<organism evidence="5 6">
    <name type="scientific">Sphaerobolus stellatus (strain SS14)</name>
    <dbReference type="NCBI Taxonomy" id="990650"/>
    <lineage>
        <taxon>Eukaryota</taxon>
        <taxon>Fungi</taxon>
        <taxon>Dikarya</taxon>
        <taxon>Basidiomycota</taxon>
        <taxon>Agaricomycotina</taxon>
        <taxon>Agaricomycetes</taxon>
        <taxon>Phallomycetidae</taxon>
        <taxon>Geastrales</taxon>
        <taxon>Sphaerobolaceae</taxon>
        <taxon>Sphaerobolus</taxon>
    </lineage>
</organism>
<dbReference type="GO" id="GO:0017056">
    <property type="term" value="F:structural constituent of nuclear pore"/>
    <property type="evidence" value="ECO:0007669"/>
    <property type="project" value="InterPro"/>
</dbReference>
<reference evidence="5 6" key="1">
    <citation type="submission" date="2014-06" db="EMBL/GenBank/DDBJ databases">
        <title>Evolutionary Origins and Diversification of the Mycorrhizal Mutualists.</title>
        <authorList>
            <consortium name="DOE Joint Genome Institute"/>
            <consortium name="Mycorrhizal Genomics Consortium"/>
            <person name="Kohler A."/>
            <person name="Kuo A."/>
            <person name="Nagy L.G."/>
            <person name="Floudas D."/>
            <person name="Copeland A."/>
            <person name="Barry K.W."/>
            <person name="Cichocki N."/>
            <person name="Veneault-Fourrey C."/>
            <person name="LaButti K."/>
            <person name="Lindquist E.A."/>
            <person name="Lipzen A."/>
            <person name="Lundell T."/>
            <person name="Morin E."/>
            <person name="Murat C."/>
            <person name="Riley R."/>
            <person name="Ohm R."/>
            <person name="Sun H."/>
            <person name="Tunlid A."/>
            <person name="Henrissat B."/>
            <person name="Grigoriev I.V."/>
            <person name="Hibbett D.S."/>
            <person name="Martin F."/>
        </authorList>
    </citation>
    <scope>NUCLEOTIDE SEQUENCE [LARGE SCALE GENOMIC DNA]</scope>
    <source>
        <strain evidence="5 6">SS14</strain>
    </source>
</reference>
<dbReference type="EMBL" id="KN837141">
    <property type="protein sequence ID" value="KIJ40773.1"/>
    <property type="molecule type" value="Genomic_DNA"/>
</dbReference>
<evidence type="ECO:0000256" key="2">
    <source>
        <dbReference type="ARBA" id="ARBA00022448"/>
    </source>
</evidence>
<evidence type="ECO:0000313" key="5">
    <source>
        <dbReference type="EMBL" id="KIJ40773.1"/>
    </source>
</evidence>
<dbReference type="PANTHER" id="PTHR10350:SF6">
    <property type="entry name" value="NUCLEAR PORE COMPLEX PROTEIN NUP155"/>
    <property type="match status" value="1"/>
</dbReference>
<dbReference type="Proteomes" id="UP000054279">
    <property type="component" value="Unassembled WGS sequence"/>
</dbReference>
<protein>
    <recommendedName>
        <fullName evidence="4">Nucleoporin Nup133/Nup155-like C-terminal domain-containing protein</fullName>
    </recommendedName>
</protein>
<gene>
    <name evidence="5" type="ORF">M422DRAFT_256189</name>
</gene>
<dbReference type="OrthoDB" id="3236314at2759"/>
<comment type="subcellular location">
    <subcellularLocation>
        <location evidence="1">Nucleus</location>
    </subcellularLocation>
</comment>
<feature type="domain" description="Nucleoporin Nup133/Nup155-like C-terminal" evidence="4">
    <location>
        <begin position="3"/>
        <end position="237"/>
    </location>
</feature>
<dbReference type="InterPro" id="IPR004870">
    <property type="entry name" value="Nucleoporin_Nup155"/>
</dbReference>
<keyword evidence="2" id="KW-0813">Transport</keyword>
<dbReference type="HOGENOM" id="CLU_1161777_0_0_1"/>
<dbReference type="AlphaFoldDB" id="A0A0C9UCE7"/>
<dbReference type="InterPro" id="IPR042538">
    <property type="entry name" value="Nucleoporin_Nup155_C_3"/>
</dbReference>
<name>A0A0C9UCE7_SPHS4</name>
<dbReference type="GO" id="GO:0036228">
    <property type="term" value="P:protein localization to nuclear inner membrane"/>
    <property type="evidence" value="ECO:0007669"/>
    <property type="project" value="TreeGrafter"/>
</dbReference>
<accession>A0A0C9UCE7</accession>